<dbReference type="RefSeq" id="WP_167735622.1">
    <property type="nucleotide sequence ID" value="NZ_JAPWIJ010000020.1"/>
</dbReference>
<sequence>MVEQQRAIDRRELIISAALRVIVDRGVHATTHRAIAEQAGVPLGSLTYYFDGLTQLIEQAFVSLYELVSAGPRRALTDASNLEEAIDAVTDIICGGHRPSADQERALLELYSYANHNLAAAEVCTRWLATTRELLAAHFCEQVSEALDALIEGWSIHQHFRAEPARRDAVRAVIAAITAAHHPDHGDCTGCRT</sequence>
<reference evidence="4" key="1">
    <citation type="submission" date="2022-12" db="EMBL/GenBank/DDBJ databases">
        <authorList>
            <person name="Krivoruchko A.V."/>
            <person name="Elkin A."/>
        </authorList>
    </citation>
    <scope>NUCLEOTIDE SEQUENCE</scope>
    <source>
        <strain evidence="4">IEGM 1391</strain>
    </source>
</reference>
<dbReference type="InterPro" id="IPR001647">
    <property type="entry name" value="HTH_TetR"/>
</dbReference>
<evidence type="ECO:0000313" key="5">
    <source>
        <dbReference type="Proteomes" id="UP001081071"/>
    </source>
</evidence>
<dbReference type="PROSITE" id="PS50977">
    <property type="entry name" value="HTH_TETR_2"/>
    <property type="match status" value="1"/>
</dbReference>
<evidence type="ECO:0000259" key="3">
    <source>
        <dbReference type="PROSITE" id="PS50977"/>
    </source>
</evidence>
<dbReference type="InterPro" id="IPR050109">
    <property type="entry name" value="HTH-type_TetR-like_transc_reg"/>
</dbReference>
<organism evidence="4 5">
    <name type="scientific">Rhodococcus ruber</name>
    <dbReference type="NCBI Taxonomy" id="1830"/>
    <lineage>
        <taxon>Bacteria</taxon>
        <taxon>Bacillati</taxon>
        <taxon>Actinomycetota</taxon>
        <taxon>Actinomycetes</taxon>
        <taxon>Mycobacteriales</taxon>
        <taxon>Nocardiaceae</taxon>
        <taxon>Rhodococcus</taxon>
    </lineage>
</organism>
<protein>
    <submittedName>
        <fullName evidence="4">TetR family transcriptional regulator</fullName>
    </submittedName>
</protein>
<keyword evidence="5" id="KW-1185">Reference proteome</keyword>
<evidence type="ECO:0000256" key="1">
    <source>
        <dbReference type="ARBA" id="ARBA00023125"/>
    </source>
</evidence>
<dbReference type="Pfam" id="PF00440">
    <property type="entry name" value="TetR_N"/>
    <property type="match status" value="1"/>
</dbReference>
<evidence type="ECO:0000256" key="2">
    <source>
        <dbReference type="PROSITE-ProRule" id="PRU00335"/>
    </source>
</evidence>
<dbReference type="SUPFAM" id="SSF46689">
    <property type="entry name" value="Homeodomain-like"/>
    <property type="match status" value="1"/>
</dbReference>
<comment type="caution">
    <text evidence="4">The sequence shown here is derived from an EMBL/GenBank/DDBJ whole genome shotgun (WGS) entry which is preliminary data.</text>
</comment>
<dbReference type="EMBL" id="JAPWIJ010000020">
    <property type="protein sequence ID" value="MCZ4522214.1"/>
    <property type="molecule type" value="Genomic_DNA"/>
</dbReference>
<dbReference type="Proteomes" id="UP001081071">
    <property type="component" value="Unassembled WGS sequence"/>
</dbReference>
<dbReference type="PANTHER" id="PTHR30055:SF231">
    <property type="entry name" value="TRANSCRIPTIONAL REGULATORY PROTEIN (PROBABLY DEOR-FAMILY)-RELATED"/>
    <property type="match status" value="1"/>
</dbReference>
<dbReference type="InterPro" id="IPR009057">
    <property type="entry name" value="Homeodomain-like_sf"/>
</dbReference>
<dbReference type="Gene3D" id="1.10.357.10">
    <property type="entry name" value="Tetracycline Repressor, domain 2"/>
    <property type="match status" value="1"/>
</dbReference>
<evidence type="ECO:0000313" key="4">
    <source>
        <dbReference type="EMBL" id="MCZ4522214.1"/>
    </source>
</evidence>
<dbReference type="PANTHER" id="PTHR30055">
    <property type="entry name" value="HTH-TYPE TRANSCRIPTIONAL REGULATOR RUTR"/>
    <property type="match status" value="1"/>
</dbReference>
<feature type="DNA-binding region" description="H-T-H motif" evidence="2">
    <location>
        <begin position="31"/>
        <end position="50"/>
    </location>
</feature>
<name>A0ABT4MNH0_9NOCA</name>
<keyword evidence="1 2" id="KW-0238">DNA-binding</keyword>
<accession>A0ABT4MNH0</accession>
<proteinExistence type="predicted"/>
<feature type="domain" description="HTH tetR-type" evidence="3">
    <location>
        <begin position="8"/>
        <end position="68"/>
    </location>
</feature>
<dbReference type="PRINTS" id="PR00455">
    <property type="entry name" value="HTHTETR"/>
</dbReference>
<gene>
    <name evidence="4" type="ORF">O4220_27135</name>
</gene>